<protein>
    <submittedName>
        <fullName evidence="1">Uncharacterized protein</fullName>
    </submittedName>
</protein>
<reference evidence="1" key="1">
    <citation type="submission" date="2023-03" db="EMBL/GenBank/DDBJ databases">
        <title>Massive genome expansion in bonnet fungi (Mycena s.s.) driven by repeated elements and novel gene families across ecological guilds.</title>
        <authorList>
            <consortium name="Lawrence Berkeley National Laboratory"/>
            <person name="Harder C.B."/>
            <person name="Miyauchi S."/>
            <person name="Viragh M."/>
            <person name="Kuo A."/>
            <person name="Thoen E."/>
            <person name="Andreopoulos B."/>
            <person name="Lu D."/>
            <person name="Skrede I."/>
            <person name="Drula E."/>
            <person name="Henrissat B."/>
            <person name="Morin E."/>
            <person name="Kohler A."/>
            <person name="Barry K."/>
            <person name="LaButti K."/>
            <person name="Morin E."/>
            <person name="Salamov A."/>
            <person name="Lipzen A."/>
            <person name="Mereny Z."/>
            <person name="Hegedus B."/>
            <person name="Baldrian P."/>
            <person name="Stursova M."/>
            <person name="Weitz H."/>
            <person name="Taylor A."/>
            <person name="Grigoriev I.V."/>
            <person name="Nagy L.G."/>
            <person name="Martin F."/>
            <person name="Kauserud H."/>
        </authorList>
    </citation>
    <scope>NUCLEOTIDE SEQUENCE</scope>
    <source>
        <strain evidence="1">CBHHK173m</strain>
    </source>
</reference>
<proteinExistence type="predicted"/>
<dbReference type="AlphaFoldDB" id="A0AAD6XMC2"/>
<evidence type="ECO:0000313" key="1">
    <source>
        <dbReference type="EMBL" id="KAJ7075290.1"/>
    </source>
</evidence>
<gene>
    <name evidence="1" type="ORF">B0H15DRAFT_867287</name>
</gene>
<comment type="caution">
    <text evidence="1">The sequence shown here is derived from an EMBL/GenBank/DDBJ whole genome shotgun (WGS) entry which is preliminary data.</text>
</comment>
<organism evidence="1 2">
    <name type="scientific">Mycena belliarum</name>
    <dbReference type="NCBI Taxonomy" id="1033014"/>
    <lineage>
        <taxon>Eukaryota</taxon>
        <taxon>Fungi</taxon>
        <taxon>Dikarya</taxon>
        <taxon>Basidiomycota</taxon>
        <taxon>Agaricomycotina</taxon>
        <taxon>Agaricomycetes</taxon>
        <taxon>Agaricomycetidae</taxon>
        <taxon>Agaricales</taxon>
        <taxon>Marasmiineae</taxon>
        <taxon>Mycenaceae</taxon>
        <taxon>Mycena</taxon>
    </lineage>
</organism>
<dbReference type="Proteomes" id="UP001222325">
    <property type="component" value="Unassembled WGS sequence"/>
</dbReference>
<dbReference type="EMBL" id="JARJCN010000099">
    <property type="protein sequence ID" value="KAJ7075290.1"/>
    <property type="molecule type" value="Genomic_DNA"/>
</dbReference>
<evidence type="ECO:0000313" key="2">
    <source>
        <dbReference type="Proteomes" id="UP001222325"/>
    </source>
</evidence>
<accession>A0AAD6XMC2</accession>
<name>A0AAD6XMC2_9AGAR</name>
<keyword evidence="2" id="KW-1185">Reference proteome</keyword>
<sequence>MAAATSASPGPPAQPAFPEDIERIINDMLLSDAREMSGTMSLVAPRFHAWTRPATYRTIVIRRCDDWIHCVKEFLLPNAGLIRCLAIPLTLSDEEHDPIRALLNATHGVEHLAVSWTLWTQLPKECGALRLASLYLSWDLAAAAAPTLAHLQHPTLLTDLAIYAPPVLNNLTPFHPATLYVPDLAHCTRLSYVTYAAKAYPVIGRTVGNLCEEVPDLRGAMFVWVNIPEACLREESTETMWIEGDLEDYAQFSMAHLEHAHQLLGEWIAKVEGRTSALTHPPPHNLSNISNVWSTL</sequence>